<feature type="compositionally biased region" description="Acidic residues" evidence="7">
    <location>
        <begin position="209"/>
        <end position="220"/>
    </location>
</feature>
<dbReference type="Gene3D" id="3.30.160.60">
    <property type="entry name" value="Classic Zinc Finger"/>
    <property type="match status" value="4"/>
</dbReference>
<dbReference type="Pfam" id="PF00096">
    <property type="entry name" value="zf-C2H2"/>
    <property type="match status" value="2"/>
</dbReference>
<dbReference type="GO" id="GO:0000981">
    <property type="term" value="F:DNA-binding transcription factor activity, RNA polymerase II-specific"/>
    <property type="evidence" value="ECO:0007669"/>
    <property type="project" value="TreeGrafter"/>
</dbReference>
<dbReference type="AlphaFoldDB" id="A0A8D8NTR1"/>
<feature type="domain" description="C2H2-type" evidence="8">
    <location>
        <begin position="416"/>
        <end position="444"/>
    </location>
</feature>
<dbReference type="EMBL" id="HBUE01297535">
    <property type="protein sequence ID" value="CAG6577194.1"/>
    <property type="molecule type" value="Transcribed_RNA"/>
</dbReference>
<evidence type="ECO:0000256" key="5">
    <source>
        <dbReference type="PROSITE-ProRule" id="PRU00042"/>
    </source>
</evidence>
<keyword evidence="1 6" id="KW-0479">Metal-binding</keyword>
<dbReference type="PROSITE" id="PS50157">
    <property type="entry name" value="ZINC_FINGER_C2H2_2"/>
    <property type="match status" value="5"/>
</dbReference>
<dbReference type="GO" id="GO:0008270">
    <property type="term" value="F:zinc ion binding"/>
    <property type="evidence" value="ECO:0007669"/>
    <property type="project" value="UniProtKB-UniRule"/>
</dbReference>
<feature type="binding site" evidence="6">
    <location>
        <position position="129"/>
    </location>
    <ligand>
        <name>Zn(2+)</name>
        <dbReference type="ChEBI" id="CHEBI:29105"/>
    </ligand>
</feature>
<dbReference type="Pfam" id="PF07776">
    <property type="entry name" value="zf-AD"/>
    <property type="match status" value="1"/>
</dbReference>
<evidence type="ECO:0000256" key="2">
    <source>
        <dbReference type="ARBA" id="ARBA00022737"/>
    </source>
</evidence>
<evidence type="ECO:0000256" key="7">
    <source>
        <dbReference type="SAM" id="MobiDB-lite"/>
    </source>
</evidence>
<dbReference type="SUPFAM" id="SSF57716">
    <property type="entry name" value="Glucocorticoid receptor-like (DNA-binding domain)"/>
    <property type="match status" value="1"/>
</dbReference>
<keyword evidence="3 5" id="KW-0863">Zinc-finger</keyword>
<reference evidence="10" key="1">
    <citation type="submission" date="2021-05" db="EMBL/GenBank/DDBJ databases">
        <authorList>
            <person name="Alioto T."/>
            <person name="Alioto T."/>
            <person name="Gomez Garrido J."/>
        </authorList>
    </citation>
    <scope>NUCLEOTIDE SEQUENCE</scope>
</reference>
<dbReference type="GO" id="GO:0000977">
    <property type="term" value="F:RNA polymerase II transcription regulatory region sequence-specific DNA binding"/>
    <property type="evidence" value="ECO:0007669"/>
    <property type="project" value="TreeGrafter"/>
</dbReference>
<dbReference type="EMBL" id="HBUE01297532">
    <property type="protein sequence ID" value="CAG6577187.1"/>
    <property type="molecule type" value="Transcribed_RNA"/>
</dbReference>
<dbReference type="EMBL" id="HBUE01191616">
    <property type="protein sequence ID" value="CAG6525480.1"/>
    <property type="molecule type" value="Transcribed_RNA"/>
</dbReference>
<feature type="region of interest" description="Disordered" evidence="7">
    <location>
        <begin position="486"/>
        <end position="516"/>
    </location>
</feature>
<feature type="domain" description="C2H2-type" evidence="8">
    <location>
        <begin position="388"/>
        <end position="416"/>
    </location>
</feature>
<keyword evidence="2" id="KW-0677">Repeat</keyword>
<protein>
    <submittedName>
        <fullName evidence="10">Zinc finger protein 845</fullName>
    </submittedName>
</protein>
<dbReference type="SMART" id="SM00868">
    <property type="entry name" value="zf-AD"/>
    <property type="match status" value="1"/>
</dbReference>
<name>A0A8D8NTR1_CULPI</name>
<feature type="binding site" evidence="6">
    <location>
        <position position="126"/>
    </location>
    <ligand>
        <name>Zn(2+)</name>
        <dbReference type="ChEBI" id="CHEBI:29105"/>
    </ligand>
</feature>
<feature type="region of interest" description="Disordered" evidence="7">
    <location>
        <begin position="28"/>
        <end position="59"/>
    </location>
</feature>
<dbReference type="PROSITE" id="PS00028">
    <property type="entry name" value="ZINC_FINGER_C2H2_1"/>
    <property type="match status" value="4"/>
</dbReference>
<feature type="binding site" evidence="6">
    <location>
        <position position="76"/>
    </location>
    <ligand>
        <name>Zn(2+)</name>
        <dbReference type="ChEBI" id="CHEBI:29105"/>
    </ligand>
</feature>
<evidence type="ECO:0000256" key="6">
    <source>
        <dbReference type="PROSITE-ProRule" id="PRU01263"/>
    </source>
</evidence>
<feature type="domain" description="C2H2-type" evidence="8">
    <location>
        <begin position="361"/>
        <end position="384"/>
    </location>
</feature>
<dbReference type="PROSITE" id="PS51915">
    <property type="entry name" value="ZAD"/>
    <property type="match status" value="1"/>
</dbReference>
<evidence type="ECO:0000313" key="10">
    <source>
        <dbReference type="EMBL" id="CAG6577194.1"/>
    </source>
</evidence>
<accession>A0A8D8NTR1</accession>
<feature type="compositionally biased region" description="Low complexity" evidence="7">
    <location>
        <begin position="501"/>
        <end position="516"/>
    </location>
</feature>
<dbReference type="SMART" id="SM00355">
    <property type="entry name" value="ZnF_C2H2"/>
    <property type="match status" value="6"/>
</dbReference>
<feature type="binding site" evidence="6">
    <location>
        <position position="79"/>
    </location>
    <ligand>
        <name>Zn(2+)</name>
        <dbReference type="ChEBI" id="CHEBI:29105"/>
    </ligand>
</feature>
<dbReference type="SUPFAM" id="SSF57667">
    <property type="entry name" value="beta-beta-alpha zinc fingers"/>
    <property type="match status" value="3"/>
</dbReference>
<dbReference type="InterPro" id="IPR036236">
    <property type="entry name" value="Znf_C2H2_sf"/>
</dbReference>
<dbReference type="InterPro" id="IPR013087">
    <property type="entry name" value="Znf_C2H2_type"/>
</dbReference>
<evidence type="ECO:0000256" key="4">
    <source>
        <dbReference type="ARBA" id="ARBA00022833"/>
    </source>
</evidence>
<organism evidence="10">
    <name type="scientific">Culex pipiens</name>
    <name type="common">House mosquito</name>
    <dbReference type="NCBI Taxonomy" id="7175"/>
    <lineage>
        <taxon>Eukaryota</taxon>
        <taxon>Metazoa</taxon>
        <taxon>Ecdysozoa</taxon>
        <taxon>Arthropoda</taxon>
        <taxon>Hexapoda</taxon>
        <taxon>Insecta</taxon>
        <taxon>Pterygota</taxon>
        <taxon>Neoptera</taxon>
        <taxon>Endopterygota</taxon>
        <taxon>Diptera</taxon>
        <taxon>Nematocera</taxon>
        <taxon>Culicoidea</taxon>
        <taxon>Culicidae</taxon>
        <taxon>Culicinae</taxon>
        <taxon>Culicini</taxon>
        <taxon>Culex</taxon>
        <taxon>Culex</taxon>
    </lineage>
</organism>
<proteinExistence type="predicted"/>
<feature type="compositionally biased region" description="Basic residues" evidence="7">
    <location>
        <begin position="30"/>
        <end position="42"/>
    </location>
</feature>
<evidence type="ECO:0000259" key="9">
    <source>
        <dbReference type="PROSITE" id="PS51915"/>
    </source>
</evidence>
<dbReference type="EMBL" id="HBUE01191619">
    <property type="protein sequence ID" value="CAG6525487.1"/>
    <property type="molecule type" value="Transcribed_RNA"/>
</dbReference>
<feature type="domain" description="ZAD" evidence="9">
    <location>
        <begin position="74"/>
        <end position="153"/>
    </location>
</feature>
<evidence type="ECO:0000256" key="3">
    <source>
        <dbReference type="ARBA" id="ARBA00022771"/>
    </source>
</evidence>
<feature type="region of interest" description="Disordered" evidence="7">
    <location>
        <begin position="168"/>
        <end position="195"/>
    </location>
</feature>
<dbReference type="InterPro" id="IPR012934">
    <property type="entry name" value="Znf_AD"/>
</dbReference>
<evidence type="ECO:0000256" key="1">
    <source>
        <dbReference type="ARBA" id="ARBA00022723"/>
    </source>
</evidence>
<keyword evidence="4 6" id="KW-0862">Zinc</keyword>
<feature type="domain" description="C2H2-type" evidence="8">
    <location>
        <begin position="445"/>
        <end position="467"/>
    </location>
</feature>
<feature type="region of interest" description="Disordered" evidence="7">
    <location>
        <begin position="209"/>
        <end position="228"/>
    </location>
</feature>
<dbReference type="PANTHER" id="PTHR24381:SF450">
    <property type="entry name" value="GASTRULA ZINC FINGER PROTEIN XLCGF26.1-LIKE-RELATED"/>
    <property type="match status" value="1"/>
</dbReference>
<feature type="domain" description="C2H2-type" evidence="8">
    <location>
        <begin position="629"/>
        <end position="657"/>
    </location>
</feature>
<dbReference type="GO" id="GO:0005634">
    <property type="term" value="C:nucleus"/>
    <property type="evidence" value="ECO:0007669"/>
    <property type="project" value="InterPro"/>
</dbReference>
<sequence length="729" mass="81911">MEVETSIIKDETVRSSSGVRGISIAAGQHHTNRRGGHHHHKTTTAAPPPVSSNVATIAPPPGTTVTVRVGLNMNMCRLCLAEGTASTRLQPVFYTKDTPDEALLQRIAELTTIQVQYATDFPSSVCIGCRSKLEEYYHFRRQCIENDEILKIKYYEIKAAEDYHREQLHQQSLAQEQQQVEQQESAKGEEYIDDGDDITLAIDESAEVEEYQEETEEDEAQQQQQQQQQVVEQQTIQYADGTVSTEYVESTPGDDVRTVSNSSQQQQIHIAGYSEAEGGTTTIQAAEGHEIYYTDGTDTYAIHTTTEGYVNAANYVPQGYDNQTEIECTTIEHLPEEEVYMDEGGSVGTIITPRGVHDRPYVCKHCKTSFKYEYNYERHMKNHAKVLYRCGKCSKTFTKQRKCQQHFLKAHSSQRYECDICFRTYSLPTRLENHVIEMHSENGVYKCDRCSETFTSYLDFKSHRNTHHVTVNGSNPPTTVIAQISDQPQTQDPPTSPQPTPSRTATSISTRSSVSDSCDFEVMIDETKIQKPTLPEPTTVAEKRPEQDLACLVEEPISRKQPKTTLNSSPSSVATTTIATPPSVVVKNTTSAAAAATVITNGIDKNSLHRQLLQQIEESEAISTGPKIYKCDSCVKTFVHLNNLKAHIYAEHDNDKPFKCKLCPISFKTKEILVMHMLEYLTARIVSKSTSRCRPPILSRKQNKTQKNCFEKCTVAEPPLNQQTCGLDF</sequence>
<feature type="compositionally biased region" description="Low complexity" evidence="7">
    <location>
        <begin position="169"/>
        <end position="183"/>
    </location>
</feature>
<evidence type="ECO:0000259" key="8">
    <source>
        <dbReference type="PROSITE" id="PS50157"/>
    </source>
</evidence>
<dbReference type="Gene3D" id="3.40.1800.20">
    <property type="match status" value="1"/>
</dbReference>
<dbReference type="PANTHER" id="PTHR24381">
    <property type="entry name" value="ZINC FINGER PROTEIN"/>
    <property type="match status" value="1"/>
</dbReference>